<dbReference type="EMBL" id="QZWZ01000111">
    <property type="protein sequence ID" value="RJT21504.1"/>
    <property type="molecule type" value="Genomic_DNA"/>
</dbReference>
<dbReference type="InterPro" id="IPR023213">
    <property type="entry name" value="CAT-like_dom_sf"/>
</dbReference>
<dbReference type="SFLD" id="SFLDG01070">
    <property type="entry name" value="PLP-dependent"/>
    <property type="match status" value="1"/>
</dbReference>
<dbReference type="InterPro" id="IPR003739">
    <property type="entry name" value="Lys_aminomutase/Glu_NH3_mut"/>
</dbReference>
<reference evidence="12 13" key="1">
    <citation type="submission" date="2018-09" db="EMBL/GenBank/DDBJ databases">
        <title>Mesorhizobium carmichaelinearum sp. nov. isolated from Carmichaelinea spp. root nodules in New Zealand.</title>
        <authorList>
            <person name="De Meyer S.E."/>
        </authorList>
    </citation>
    <scope>NUCLEOTIDE SEQUENCE [LARGE SCALE GENOMIC DNA]</scope>
    <source>
        <strain evidence="12 13">ICMP19557</strain>
    </source>
</reference>
<dbReference type="GO" id="GO:0046872">
    <property type="term" value="F:metal ion binding"/>
    <property type="evidence" value="ECO:0007669"/>
    <property type="project" value="UniProtKB-KW"/>
</dbReference>
<comment type="cofactor">
    <cofactor evidence="1">
        <name>pyridoxal 5'-phosphate</name>
        <dbReference type="ChEBI" id="CHEBI:597326"/>
    </cofactor>
</comment>
<comment type="caution">
    <text evidence="12">The sequence shown here is derived from an EMBL/GenBank/DDBJ whole genome shotgun (WGS) entry which is preliminary data.</text>
</comment>
<dbReference type="Proteomes" id="UP000272706">
    <property type="component" value="Unassembled WGS sequence"/>
</dbReference>
<keyword evidence="4" id="KW-0004">4Fe-4S</keyword>
<gene>
    <name evidence="12" type="ORF">D3227_39660</name>
</gene>
<keyword evidence="7" id="KW-0663">Pyridoxal phosphate</keyword>
<evidence type="ECO:0000256" key="10">
    <source>
        <dbReference type="SAM" id="MobiDB-lite"/>
    </source>
</evidence>
<evidence type="ECO:0000256" key="6">
    <source>
        <dbReference type="ARBA" id="ARBA00022723"/>
    </source>
</evidence>
<dbReference type="InterPro" id="IPR001242">
    <property type="entry name" value="Condensation_dom"/>
</dbReference>
<dbReference type="CDD" id="cd19531">
    <property type="entry name" value="LCL_NRPS-like"/>
    <property type="match status" value="1"/>
</dbReference>
<comment type="cofactor">
    <cofactor evidence="2">
        <name>[4Fe-4S] cluster</name>
        <dbReference type="ChEBI" id="CHEBI:49883"/>
    </cofactor>
</comment>
<name>A0A3A5JQX1_9HYPH</name>
<evidence type="ECO:0000256" key="9">
    <source>
        <dbReference type="ARBA" id="ARBA00023014"/>
    </source>
</evidence>
<evidence type="ECO:0000256" key="2">
    <source>
        <dbReference type="ARBA" id="ARBA00001966"/>
    </source>
</evidence>
<evidence type="ECO:0000259" key="11">
    <source>
        <dbReference type="Pfam" id="PF00668"/>
    </source>
</evidence>
<dbReference type="Gene3D" id="3.30.559.10">
    <property type="entry name" value="Chloramphenicol acetyltransferase-like domain"/>
    <property type="match status" value="1"/>
</dbReference>
<dbReference type="PANTHER" id="PTHR30538:SF0">
    <property type="entry name" value="L-LYSINE 2,3-AMINOMUTASE AQ_1632-RELATED"/>
    <property type="match status" value="1"/>
</dbReference>
<dbReference type="InterPro" id="IPR013785">
    <property type="entry name" value="Aldolase_TIM"/>
</dbReference>
<dbReference type="CDD" id="cd01335">
    <property type="entry name" value="Radical_SAM"/>
    <property type="match status" value="1"/>
</dbReference>
<sequence length="916" mass="102017">MGYDEGSVTTIAFLQSPTEEVFMKLARIIQIDTDAARLSAVTPIVALPRPSRVPLSFAQQRVWFLSRLAGGREACHIQMGLRLRGELDEAALQSALDGLVARHEVLRTIFGMQGGEPFQRIGPADFGLSVKRDDLTAADGETTLADLLRNEADAAFDLEVEPPIRSRLVRLAVDDHVLLITTHRIVSDDWSRTIMTRELSELYAAARESRADRLTPLPLQYADYALWQRSLSREVLERQSEYWLRKLAGPPAVLKLPTDRPRPAQQDYSGNFIEVVLHEPLTAQLKALSRYHGTTLFVTLLTGWALVLARLSAQDELLIGIPSGNRTRSEIAGLIGLFVNTLPLGIDLSDDPTLAKLLKRVNAAALGAHANQDLPFEQVMELDTQPVAHTPIFQVIFAWQNNGTESAKLPGLELEHVGIDDRVAQHDLALDLAEVGEAVRGKLIYATSLFERSTVDRFVEYLQQALSQMAVDSGQRAWSAPLLLADERLRRPVESNRMKAAHPLDRRVQELFEAQEERDPKAIAVGFDQGLSCRDPNTRAKSAATDLCPPRSSPTNSGPGSGTAAMDFIEGRRVVTEGELQAKSITRYHVTKFYREQITNSGYYNKLKYIVEPSFEEFESSGSLDTSGEQDNTVLPGLQHKYAQTGLLLATNRCVSYCRFCFRKRLVGKDFDDEIAPDFAQIAQYIGGHPEMTNVLLSGGDPFVLTTAKLDKILDHLLPIPHLDSIRFGTKTVAYDPKRFEDPSLSALFQRIHEAGKAAVIVTHFDHIGEISIDAERNIRSLRAQGVQFLNQSVLLAKVNDDPEVLAATFAKCHQMGVRPYYLFQARPVKGASHFQVPLHRGIEIAHGINQCLSGIQKTFKYIMSHYTGKIELLDLGADGLVYMRYHQHKNSEKIGKIFTRPQREGACWLDDLPEG</sequence>
<feature type="domain" description="Condensation" evidence="11">
    <location>
        <begin position="53"/>
        <end position="476"/>
    </location>
</feature>
<dbReference type="Gene3D" id="3.20.20.70">
    <property type="entry name" value="Aldolase class I"/>
    <property type="match status" value="1"/>
</dbReference>
<keyword evidence="5" id="KW-0949">S-adenosyl-L-methionine</keyword>
<dbReference type="Pfam" id="PF00668">
    <property type="entry name" value="Condensation"/>
    <property type="match status" value="1"/>
</dbReference>
<dbReference type="Gene3D" id="3.30.559.30">
    <property type="entry name" value="Nonribosomal peptide synthetase, condensation domain"/>
    <property type="match status" value="1"/>
</dbReference>
<dbReference type="GO" id="GO:0051539">
    <property type="term" value="F:4 iron, 4 sulfur cluster binding"/>
    <property type="evidence" value="ECO:0007669"/>
    <property type="project" value="UniProtKB-KW"/>
</dbReference>
<feature type="compositionally biased region" description="Low complexity" evidence="10">
    <location>
        <begin position="549"/>
        <end position="558"/>
    </location>
</feature>
<evidence type="ECO:0000313" key="13">
    <source>
        <dbReference type="Proteomes" id="UP000272706"/>
    </source>
</evidence>
<proteinExistence type="inferred from homology"/>
<keyword evidence="8" id="KW-0408">Iron</keyword>
<dbReference type="AlphaFoldDB" id="A0A3A5JQX1"/>
<evidence type="ECO:0000256" key="1">
    <source>
        <dbReference type="ARBA" id="ARBA00001933"/>
    </source>
</evidence>
<feature type="region of interest" description="Disordered" evidence="10">
    <location>
        <begin position="542"/>
        <end position="562"/>
    </location>
</feature>
<dbReference type="SUPFAM" id="SSF52777">
    <property type="entry name" value="CoA-dependent acyltransferases"/>
    <property type="match status" value="2"/>
</dbReference>
<comment type="similarity">
    <text evidence="3">Belongs to the radical SAM superfamily. KamA family.</text>
</comment>
<evidence type="ECO:0000256" key="5">
    <source>
        <dbReference type="ARBA" id="ARBA00022691"/>
    </source>
</evidence>
<keyword evidence="9" id="KW-0411">Iron-sulfur</keyword>
<dbReference type="InterPro" id="IPR058240">
    <property type="entry name" value="rSAM_sf"/>
</dbReference>
<evidence type="ECO:0000256" key="7">
    <source>
        <dbReference type="ARBA" id="ARBA00022898"/>
    </source>
</evidence>
<keyword evidence="6" id="KW-0479">Metal-binding</keyword>
<dbReference type="GO" id="GO:0003824">
    <property type="term" value="F:catalytic activity"/>
    <property type="evidence" value="ECO:0007669"/>
    <property type="project" value="InterPro"/>
</dbReference>
<dbReference type="SFLD" id="SFLDS00029">
    <property type="entry name" value="Radical_SAM"/>
    <property type="match status" value="1"/>
</dbReference>
<protein>
    <recommendedName>
        <fullName evidence="11">Condensation domain-containing protein</fullName>
    </recommendedName>
</protein>
<evidence type="ECO:0000313" key="12">
    <source>
        <dbReference type="EMBL" id="RJT21504.1"/>
    </source>
</evidence>
<dbReference type="PANTHER" id="PTHR30538">
    <property type="entry name" value="LYSINE 2,3-AMINOMUTASE-RELATED"/>
    <property type="match status" value="1"/>
</dbReference>
<evidence type="ECO:0000256" key="8">
    <source>
        <dbReference type="ARBA" id="ARBA00023004"/>
    </source>
</evidence>
<keyword evidence="13" id="KW-1185">Reference proteome</keyword>
<evidence type="ECO:0000256" key="3">
    <source>
        <dbReference type="ARBA" id="ARBA00008703"/>
    </source>
</evidence>
<organism evidence="12 13">
    <name type="scientific">Mesorhizobium waimense</name>
    <dbReference type="NCBI Taxonomy" id="1300307"/>
    <lineage>
        <taxon>Bacteria</taxon>
        <taxon>Pseudomonadati</taxon>
        <taxon>Pseudomonadota</taxon>
        <taxon>Alphaproteobacteria</taxon>
        <taxon>Hyphomicrobiales</taxon>
        <taxon>Phyllobacteriaceae</taxon>
        <taxon>Mesorhizobium</taxon>
    </lineage>
</organism>
<evidence type="ECO:0000256" key="4">
    <source>
        <dbReference type="ARBA" id="ARBA00022485"/>
    </source>
</evidence>
<accession>A0A3A5JQX1</accession>
<dbReference type="SUPFAM" id="SSF102114">
    <property type="entry name" value="Radical SAM enzymes"/>
    <property type="match status" value="1"/>
</dbReference>
<dbReference type="InterPro" id="IPR007197">
    <property type="entry name" value="rSAM"/>
</dbReference>